<dbReference type="Proteomes" id="UP000326354">
    <property type="component" value="Chromosome"/>
</dbReference>
<evidence type="ECO:0000313" key="2">
    <source>
        <dbReference type="Proteomes" id="UP000326354"/>
    </source>
</evidence>
<name>A0A5S9IT96_UABAM</name>
<organism evidence="1 2">
    <name type="scientific">Uabimicrobium amorphum</name>
    <dbReference type="NCBI Taxonomy" id="2596890"/>
    <lineage>
        <taxon>Bacteria</taxon>
        <taxon>Pseudomonadati</taxon>
        <taxon>Planctomycetota</taxon>
        <taxon>Candidatus Uabimicrobiia</taxon>
        <taxon>Candidatus Uabimicrobiales</taxon>
        <taxon>Candidatus Uabimicrobiaceae</taxon>
        <taxon>Candidatus Uabimicrobium</taxon>
    </lineage>
</organism>
<dbReference type="EMBL" id="AP019860">
    <property type="protein sequence ID" value="BBM87689.1"/>
    <property type="molecule type" value="Genomic_DNA"/>
</dbReference>
<sequence>MKKIFIIFIVCCSACISNDKITIDYGKVEEKFIIDGPRSRIIYEYWEKYLQITNGNDCKKHFIENADKWKQSPKTYAALQITFSMFCKVHNIE</sequence>
<proteinExistence type="predicted"/>
<dbReference type="KEGG" id="uam:UABAM_06101"/>
<dbReference type="RefSeq" id="WP_151971694.1">
    <property type="nucleotide sequence ID" value="NZ_AP019860.1"/>
</dbReference>
<gene>
    <name evidence="1" type="ORF">UABAM_06101</name>
</gene>
<keyword evidence="2" id="KW-1185">Reference proteome</keyword>
<protein>
    <submittedName>
        <fullName evidence="1">Uncharacterized protein</fullName>
    </submittedName>
</protein>
<accession>A0A5S9IT96</accession>
<reference evidence="1 2" key="1">
    <citation type="submission" date="2019-08" db="EMBL/GenBank/DDBJ databases">
        <title>Complete genome sequence of Candidatus Uab amorphum.</title>
        <authorList>
            <person name="Shiratori T."/>
            <person name="Suzuki S."/>
            <person name="Kakizawa Y."/>
            <person name="Ishida K."/>
        </authorList>
    </citation>
    <scope>NUCLEOTIDE SEQUENCE [LARGE SCALE GENOMIC DNA]</scope>
    <source>
        <strain evidence="1 2">SRT547</strain>
    </source>
</reference>
<dbReference type="AlphaFoldDB" id="A0A5S9IT96"/>
<evidence type="ECO:0000313" key="1">
    <source>
        <dbReference type="EMBL" id="BBM87689.1"/>
    </source>
</evidence>